<feature type="non-terminal residue" evidence="1">
    <location>
        <position position="1"/>
    </location>
</feature>
<gene>
    <name evidence="1" type="ORF">PV328_012377</name>
</gene>
<comment type="caution">
    <text evidence="1">The sequence shown here is derived from an EMBL/GenBank/DDBJ whole genome shotgun (WGS) entry which is preliminary data.</text>
</comment>
<name>A0AA39FGL9_9HYME</name>
<reference evidence="1" key="2">
    <citation type="submission" date="2023-03" db="EMBL/GenBank/DDBJ databases">
        <authorList>
            <person name="Inwood S.N."/>
            <person name="Skelly J.G."/>
            <person name="Guhlin J."/>
            <person name="Harrop T.W.R."/>
            <person name="Goldson S.G."/>
            <person name="Dearden P.K."/>
        </authorList>
    </citation>
    <scope>NUCLEOTIDE SEQUENCE</scope>
    <source>
        <strain evidence="1">Irish</strain>
        <tissue evidence="1">Whole body</tissue>
    </source>
</reference>
<accession>A0AA39FGL9</accession>
<dbReference type="AlphaFoldDB" id="A0AA39FGL9"/>
<dbReference type="EMBL" id="JAQQBS010001092">
    <property type="protein sequence ID" value="KAK0169173.1"/>
    <property type="molecule type" value="Genomic_DNA"/>
</dbReference>
<evidence type="ECO:0000313" key="1">
    <source>
        <dbReference type="EMBL" id="KAK0169173.1"/>
    </source>
</evidence>
<protein>
    <submittedName>
        <fullName evidence="1">Uncharacterized protein</fullName>
    </submittedName>
</protein>
<keyword evidence="2" id="KW-1185">Reference proteome</keyword>
<proteinExistence type="predicted"/>
<organism evidence="1 2">
    <name type="scientific">Microctonus aethiopoides</name>
    <dbReference type="NCBI Taxonomy" id="144406"/>
    <lineage>
        <taxon>Eukaryota</taxon>
        <taxon>Metazoa</taxon>
        <taxon>Ecdysozoa</taxon>
        <taxon>Arthropoda</taxon>
        <taxon>Hexapoda</taxon>
        <taxon>Insecta</taxon>
        <taxon>Pterygota</taxon>
        <taxon>Neoptera</taxon>
        <taxon>Endopterygota</taxon>
        <taxon>Hymenoptera</taxon>
        <taxon>Apocrita</taxon>
        <taxon>Ichneumonoidea</taxon>
        <taxon>Braconidae</taxon>
        <taxon>Euphorinae</taxon>
        <taxon>Microctonus</taxon>
    </lineage>
</organism>
<feature type="non-terminal residue" evidence="1">
    <location>
        <position position="104"/>
    </location>
</feature>
<evidence type="ECO:0000313" key="2">
    <source>
        <dbReference type="Proteomes" id="UP001168990"/>
    </source>
</evidence>
<sequence length="104" mass="11971">YIDCTSTRDMYSLVRFDNDEHLIIKSKNVKRGQENMCCVKYKGSSYGGYLIKKNHSVKKLQELLKYLILSNLTCDKQSNDYSNIAKESEGFTKQTNSSKLANEN</sequence>
<reference evidence="1" key="1">
    <citation type="journal article" date="2023" name="bioRxiv">
        <title>Scaffold-level genome assemblies of two parasitoid biocontrol wasps reveal the parthenogenesis mechanism and an associated novel virus.</title>
        <authorList>
            <person name="Inwood S."/>
            <person name="Skelly J."/>
            <person name="Guhlin J."/>
            <person name="Harrop T."/>
            <person name="Goldson S."/>
            <person name="Dearden P."/>
        </authorList>
    </citation>
    <scope>NUCLEOTIDE SEQUENCE</scope>
    <source>
        <strain evidence="1">Irish</strain>
        <tissue evidence="1">Whole body</tissue>
    </source>
</reference>
<dbReference type="Proteomes" id="UP001168990">
    <property type="component" value="Unassembled WGS sequence"/>
</dbReference>